<evidence type="ECO:0000313" key="4">
    <source>
        <dbReference type="Proteomes" id="UP000076964"/>
    </source>
</evidence>
<evidence type="ECO:0000313" key="3">
    <source>
        <dbReference type="EMBL" id="OAG27977.1"/>
    </source>
</evidence>
<dbReference type="SUPFAM" id="SSF52788">
    <property type="entry name" value="Phosphotyrosine protein phosphatases I"/>
    <property type="match status" value="1"/>
</dbReference>
<keyword evidence="1" id="KW-0059">Arsenical resistance</keyword>
<dbReference type="STRING" id="1795632.TH606_04375"/>
<sequence>MKYILFVCTENACRSQMAEALANHFFGKGVKAFSAGVRPTQVNPLAKKVLEEIGIDTSRLKSKSLNELPSKDFDLVVTLCDSAAKDCPFVAGKRSIHWPFPDPGREEDPEAFRKVRDMIKAALPEIIKKAK</sequence>
<dbReference type="RefSeq" id="WP_068541620.1">
    <property type="nucleotide sequence ID" value="NZ_LSFI01000016.1"/>
</dbReference>
<dbReference type="Proteomes" id="UP000076964">
    <property type="component" value="Unassembled WGS sequence"/>
</dbReference>
<dbReference type="OrthoDB" id="9784339at2"/>
<dbReference type="SMART" id="SM00226">
    <property type="entry name" value="LMWPc"/>
    <property type="match status" value="1"/>
</dbReference>
<reference evidence="3 4" key="1">
    <citation type="submission" date="2016-02" db="EMBL/GenBank/DDBJ databases">
        <title>Draft genome sequence of Thermodesulfatator sp. S606.</title>
        <authorList>
            <person name="Lai Q."/>
            <person name="Cao J."/>
            <person name="Dupont S."/>
            <person name="Shao Z."/>
            <person name="Jebbar M."/>
            <person name="Alain K."/>
        </authorList>
    </citation>
    <scope>NUCLEOTIDE SEQUENCE [LARGE SCALE GENOMIC DNA]</scope>
    <source>
        <strain evidence="3 4">S606</strain>
    </source>
</reference>
<protein>
    <submittedName>
        <fullName evidence="3">Arsenate reductase</fullName>
    </submittedName>
</protein>
<organism evidence="3 4">
    <name type="scientific">Thermodesulfatator autotrophicus</name>
    <dbReference type="NCBI Taxonomy" id="1795632"/>
    <lineage>
        <taxon>Bacteria</taxon>
        <taxon>Pseudomonadati</taxon>
        <taxon>Thermodesulfobacteriota</taxon>
        <taxon>Thermodesulfobacteria</taxon>
        <taxon>Thermodesulfobacteriales</taxon>
        <taxon>Thermodesulfatatoraceae</taxon>
        <taxon>Thermodesulfatator</taxon>
    </lineage>
</organism>
<accession>A0A177E7Q4</accession>
<dbReference type="InterPro" id="IPR036196">
    <property type="entry name" value="Ptyr_pPase_sf"/>
</dbReference>
<dbReference type="InterPro" id="IPR023485">
    <property type="entry name" value="Ptyr_pPase"/>
</dbReference>
<proteinExistence type="predicted"/>
<dbReference type="AlphaFoldDB" id="A0A177E7Q4"/>
<dbReference type="Pfam" id="PF01451">
    <property type="entry name" value="LMWPc"/>
    <property type="match status" value="1"/>
</dbReference>
<gene>
    <name evidence="3" type="ORF">TH606_04375</name>
</gene>
<evidence type="ECO:0000259" key="2">
    <source>
        <dbReference type="SMART" id="SM00226"/>
    </source>
</evidence>
<dbReference type="PANTHER" id="PTHR43428">
    <property type="entry name" value="ARSENATE REDUCTASE"/>
    <property type="match status" value="1"/>
</dbReference>
<keyword evidence="4" id="KW-1185">Reference proteome</keyword>
<name>A0A177E7Q4_9BACT</name>
<feature type="domain" description="Phosphotyrosine protein phosphatase I" evidence="2">
    <location>
        <begin position="2"/>
        <end position="129"/>
    </location>
</feature>
<dbReference type="CDD" id="cd16345">
    <property type="entry name" value="LMWP_ArsC"/>
    <property type="match status" value="1"/>
</dbReference>
<comment type="caution">
    <text evidence="3">The sequence shown here is derived from an EMBL/GenBank/DDBJ whole genome shotgun (WGS) entry which is preliminary data.</text>
</comment>
<dbReference type="PANTHER" id="PTHR43428:SF1">
    <property type="entry name" value="ARSENATE REDUCTASE"/>
    <property type="match status" value="1"/>
</dbReference>
<dbReference type="EMBL" id="LSFI01000016">
    <property type="protein sequence ID" value="OAG27977.1"/>
    <property type="molecule type" value="Genomic_DNA"/>
</dbReference>
<dbReference type="Gene3D" id="3.40.50.2300">
    <property type="match status" value="1"/>
</dbReference>
<dbReference type="GO" id="GO:0046685">
    <property type="term" value="P:response to arsenic-containing substance"/>
    <property type="evidence" value="ECO:0007669"/>
    <property type="project" value="UniProtKB-KW"/>
</dbReference>
<evidence type="ECO:0000256" key="1">
    <source>
        <dbReference type="ARBA" id="ARBA00022849"/>
    </source>
</evidence>